<keyword evidence="2" id="KW-1185">Reference proteome</keyword>
<proteinExistence type="predicted"/>
<protein>
    <submittedName>
        <fullName evidence="1">Uncharacterized protein</fullName>
    </submittedName>
</protein>
<dbReference type="Proteomes" id="UP000240418">
    <property type="component" value="Unassembled WGS sequence"/>
</dbReference>
<accession>A0A2P8EWE7</accession>
<gene>
    <name evidence="1" type="ORF">CLV88_1311</name>
</gene>
<evidence type="ECO:0000313" key="2">
    <source>
        <dbReference type="Proteomes" id="UP000240418"/>
    </source>
</evidence>
<sequence>MANHDDECPVCEGPCGFYDDGEGLCRELLRLSERQNAVDQATTEFLGLLYVAQERGKRRVH</sequence>
<reference evidence="1 2" key="1">
    <citation type="submission" date="2018-03" db="EMBL/GenBank/DDBJ databases">
        <title>Genomic Encyclopedia of Archaeal and Bacterial Type Strains, Phase II (KMG-II): from individual species to whole genera.</title>
        <authorList>
            <person name="Goeker M."/>
        </authorList>
    </citation>
    <scope>NUCLEOTIDE SEQUENCE [LARGE SCALE GENOMIC DNA]</scope>
    <source>
        <strain evidence="1 2">DSM 100673</strain>
    </source>
</reference>
<comment type="caution">
    <text evidence="1">The sequence shown here is derived from an EMBL/GenBank/DDBJ whole genome shotgun (WGS) entry which is preliminary data.</text>
</comment>
<organism evidence="1 2">
    <name type="scientific">Shimia abyssi</name>
    <dbReference type="NCBI Taxonomy" id="1662395"/>
    <lineage>
        <taxon>Bacteria</taxon>
        <taxon>Pseudomonadati</taxon>
        <taxon>Pseudomonadota</taxon>
        <taxon>Alphaproteobacteria</taxon>
        <taxon>Rhodobacterales</taxon>
        <taxon>Roseobacteraceae</taxon>
    </lineage>
</organism>
<evidence type="ECO:0000313" key="1">
    <source>
        <dbReference type="EMBL" id="PSL13806.1"/>
    </source>
</evidence>
<dbReference type="AlphaFoldDB" id="A0A2P8EWE7"/>
<dbReference type="EMBL" id="PYGJ01000031">
    <property type="protein sequence ID" value="PSL13806.1"/>
    <property type="molecule type" value="Genomic_DNA"/>
</dbReference>
<name>A0A2P8EWE7_9RHOB</name>